<evidence type="ECO:0000256" key="1">
    <source>
        <dbReference type="SAM" id="MobiDB-lite"/>
    </source>
</evidence>
<dbReference type="OrthoDB" id="3933152at2759"/>
<proteinExistence type="predicted"/>
<name>A0A4U0TTG0_9PEZI</name>
<comment type="caution">
    <text evidence="2">The sequence shown here is derived from an EMBL/GenBank/DDBJ whole genome shotgun (WGS) entry which is preliminary data.</text>
</comment>
<feature type="region of interest" description="Disordered" evidence="1">
    <location>
        <begin position="1"/>
        <end position="24"/>
    </location>
</feature>
<evidence type="ECO:0000313" key="2">
    <source>
        <dbReference type="EMBL" id="TKA25553.1"/>
    </source>
</evidence>
<evidence type="ECO:0000313" key="3">
    <source>
        <dbReference type="Proteomes" id="UP000308549"/>
    </source>
</evidence>
<sequence>MPSHPDAASFVDQDRSATPPSGSAANRVFRIPELLENILLALPHETSHQETASSRTTLLNRTVSRTWHRLIAASTPVRQRLYLPTLLDAEASTAYLAKTAFPPAQPNPWIPHLLLNTRSWGSAYPFDNSYSAYNLDPSQPKQWTFSFELSRAQYERLPNGGLWRGMLASSPPFTAFWFTRSFYELGSGSAPFVTHLDYDPRLTNDQQRYRKQNLDGVTLGMLVDAFTELFDKHADATFVLIESLRAAHDDRAS</sequence>
<accession>A0A4U0TTG0</accession>
<keyword evidence="3" id="KW-1185">Reference proteome</keyword>
<dbReference type="AlphaFoldDB" id="A0A4U0TTG0"/>
<organism evidence="2 3">
    <name type="scientific">Salinomyces thailandicus</name>
    <dbReference type="NCBI Taxonomy" id="706561"/>
    <lineage>
        <taxon>Eukaryota</taxon>
        <taxon>Fungi</taxon>
        <taxon>Dikarya</taxon>
        <taxon>Ascomycota</taxon>
        <taxon>Pezizomycotina</taxon>
        <taxon>Dothideomycetes</taxon>
        <taxon>Dothideomycetidae</taxon>
        <taxon>Mycosphaerellales</taxon>
        <taxon>Teratosphaeriaceae</taxon>
        <taxon>Salinomyces</taxon>
    </lineage>
</organism>
<dbReference type="EMBL" id="NAJL01000034">
    <property type="protein sequence ID" value="TKA25553.1"/>
    <property type="molecule type" value="Genomic_DNA"/>
</dbReference>
<gene>
    <name evidence="2" type="ORF">B0A50_05414</name>
</gene>
<dbReference type="Proteomes" id="UP000308549">
    <property type="component" value="Unassembled WGS sequence"/>
</dbReference>
<reference evidence="2 3" key="1">
    <citation type="submission" date="2017-03" db="EMBL/GenBank/DDBJ databases">
        <title>Genomes of endolithic fungi from Antarctica.</title>
        <authorList>
            <person name="Coleine C."/>
            <person name="Masonjones S."/>
            <person name="Stajich J.E."/>
        </authorList>
    </citation>
    <scope>NUCLEOTIDE SEQUENCE [LARGE SCALE GENOMIC DNA]</scope>
    <source>
        <strain evidence="2 3">CCFEE 6315</strain>
    </source>
</reference>
<protein>
    <submittedName>
        <fullName evidence="2">Uncharacterized protein</fullName>
    </submittedName>
</protein>